<dbReference type="AlphaFoldDB" id="A0A7X1CK55"/>
<keyword evidence="1" id="KW-0645">Protease</keyword>
<name>A0A7X1CK55_9LIST</name>
<sequence length="37" mass="4210">LIIALTPISQFTIQPIFNTVIPFIYRMILGIFGLTPF</sequence>
<organism evidence="1 2">
    <name type="scientific">Listeria booriae</name>
    <dbReference type="NCBI Taxonomy" id="1552123"/>
    <lineage>
        <taxon>Bacteria</taxon>
        <taxon>Bacillati</taxon>
        <taxon>Bacillota</taxon>
        <taxon>Bacilli</taxon>
        <taxon>Bacillales</taxon>
        <taxon>Listeriaceae</taxon>
        <taxon>Listeria</taxon>
    </lineage>
</organism>
<protein>
    <submittedName>
        <fullName evidence="1">Site-2 protease family protein</fullName>
    </submittedName>
</protein>
<evidence type="ECO:0000313" key="2">
    <source>
        <dbReference type="Proteomes" id="UP000547643"/>
    </source>
</evidence>
<dbReference type="GO" id="GO:0006508">
    <property type="term" value="P:proteolysis"/>
    <property type="evidence" value="ECO:0007669"/>
    <property type="project" value="UniProtKB-KW"/>
</dbReference>
<dbReference type="GO" id="GO:0008233">
    <property type="term" value="F:peptidase activity"/>
    <property type="evidence" value="ECO:0007669"/>
    <property type="project" value="UniProtKB-KW"/>
</dbReference>
<reference evidence="1 2" key="1">
    <citation type="submission" date="2020-03" db="EMBL/GenBank/DDBJ databases">
        <title>Soil Listeria distribution.</title>
        <authorList>
            <person name="Liao J."/>
            <person name="Wiedmann M."/>
        </authorList>
    </citation>
    <scope>NUCLEOTIDE SEQUENCE [LARGE SCALE GENOMIC DNA]</scope>
    <source>
        <strain evidence="1 2">FSL L7-1017</strain>
    </source>
</reference>
<keyword evidence="1" id="KW-0378">Hydrolase</keyword>
<accession>A0A7X1CK55</accession>
<comment type="caution">
    <text evidence="1">The sequence shown here is derived from an EMBL/GenBank/DDBJ whole genome shotgun (WGS) entry which is preliminary data.</text>
</comment>
<gene>
    <name evidence="1" type="ORF">HCA46_17935</name>
</gene>
<proteinExistence type="predicted"/>
<dbReference type="EMBL" id="JAARUV010000076">
    <property type="protein sequence ID" value="MBC1780704.1"/>
    <property type="molecule type" value="Genomic_DNA"/>
</dbReference>
<feature type="non-terminal residue" evidence="1">
    <location>
        <position position="1"/>
    </location>
</feature>
<evidence type="ECO:0000313" key="1">
    <source>
        <dbReference type="EMBL" id="MBC1780704.1"/>
    </source>
</evidence>
<dbReference type="Proteomes" id="UP000547643">
    <property type="component" value="Unassembled WGS sequence"/>
</dbReference>